<evidence type="ECO:0000256" key="2">
    <source>
        <dbReference type="ARBA" id="ARBA00022980"/>
    </source>
</evidence>
<dbReference type="InterPro" id="IPR001854">
    <property type="entry name" value="Ribosomal_uL29"/>
</dbReference>
<dbReference type="AlphaFoldDB" id="A0A0G4GHF1"/>
<dbReference type="Gene3D" id="6.10.250.3450">
    <property type="match status" value="1"/>
</dbReference>
<dbReference type="PANTHER" id="PTHR45722">
    <property type="entry name" value="60S RIBOSOMAL PROTEIN L35"/>
    <property type="match status" value="1"/>
</dbReference>
<evidence type="ECO:0000313" key="5">
    <source>
        <dbReference type="EMBL" id="CEM28936.1"/>
    </source>
</evidence>
<dbReference type="VEuPathDB" id="CryptoDB:Cvel_21868"/>
<dbReference type="FunFam" id="1.10.287.310:FF:000002">
    <property type="entry name" value="60S ribosomal protein L35"/>
    <property type="match status" value="1"/>
</dbReference>
<proteinExistence type="inferred from homology"/>
<feature type="coiled-coil region" evidence="4">
    <location>
        <begin position="7"/>
        <end position="34"/>
    </location>
</feature>
<evidence type="ECO:0008006" key="6">
    <source>
        <dbReference type="Google" id="ProtNLM"/>
    </source>
</evidence>
<comment type="similarity">
    <text evidence="1">Belongs to the universal ribosomal protein uL29 family.</text>
</comment>
<dbReference type="SUPFAM" id="SSF46561">
    <property type="entry name" value="Ribosomal protein L29 (L29p)"/>
    <property type="match status" value="1"/>
</dbReference>
<evidence type="ECO:0000256" key="4">
    <source>
        <dbReference type="SAM" id="Coils"/>
    </source>
</evidence>
<dbReference type="FunFam" id="6.10.250.3450:FF:000001">
    <property type="entry name" value="60S ribosomal protein L35"/>
    <property type="match status" value="1"/>
</dbReference>
<dbReference type="PhylomeDB" id="A0A0G4GHF1"/>
<protein>
    <recommendedName>
        <fullName evidence="6">60S ribosomal protein L35</fullName>
    </recommendedName>
</protein>
<evidence type="ECO:0000256" key="1">
    <source>
        <dbReference type="ARBA" id="ARBA00009254"/>
    </source>
</evidence>
<dbReference type="InterPro" id="IPR036049">
    <property type="entry name" value="Ribosomal_uL29_sf"/>
</dbReference>
<dbReference type="EMBL" id="CDMZ01001204">
    <property type="protein sequence ID" value="CEM28936.1"/>
    <property type="molecule type" value="Genomic_DNA"/>
</dbReference>
<dbReference type="NCBIfam" id="TIGR00012">
    <property type="entry name" value="L29"/>
    <property type="match status" value="1"/>
</dbReference>
<dbReference type="HAMAP" id="MF_00374">
    <property type="entry name" value="Ribosomal_uL29"/>
    <property type="match status" value="1"/>
</dbReference>
<dbReference type="GO" id="GO:0003735">
    <property type="term" value="F:structural constituent of ribosome"/>
    <property type="evidence" value="ECO:0007669"/>
    <property type="project" value="InterPro"/>
</dbReference>
<reference evidence="5" key="1">
    <citation type="submission" date="2014-11" db="EMBL/GenBank/DDBJ databases">
        <authorList>
            <person name="Otto D Thomas"/>
            <person name="Naeem Raeece"/>
        </authorList>
    </citation>
    <scope>NUCLEOTIDE SEQUENCE</scope>
</reference>
<dbReference type="GO" id="GO:0022625">
    <property type="term" value="C:cytosolic large ribosomal subunit"/>
    <property type="evidence" value="ECO:0007669"/>
    <property type="project" value="InterPro"/>
</dbReference>
<accession>A0A0G4GHF1</accession>
<organism evidence="5">
    <name type="scientific">Chromera velia CCMP2878</name>
    <dbReference type="NCBI Taxonomy" id="1169474"/>
    <lineage>
        <taxon>Eukaryota</taxon>
        <taxon>Sar</taxon>
        <taxon>Alveolata</taxon>
        <taxon>Colpodellida</taxon>
        <taxon>Chromeraceae</taxon>
        <taxon>Chromera</taxon>
    </lineage>
</organism>
<dbReference type="GO" id="GO:0003729">
    <property type="term" value="F:mRNA binding"/>
    <property type="evidence" value="ECO:0007669"/>
    <property type="project" value="TreeGrafter"/>
</dbReference>
<keyword evidence="4" id="KW-0175">Coiled coil</keyword>
<sequence>MVKVKARELRNKTNEELMSELESLKGELAQLRVSKVTGSGNASRLPKIKAVRKGIARVLTVYNQKRKANAREEYKDKPIKEWPRDLRPKLTRAMRRRLTPEQLKKKTIKQSKKDANITFRKYAVLA</sequence>
<dbReference type="Pfam" id="PF00831">
    <property type="entry name" value="Ribosomal_L29"/>
    <property type="match status" value="1"/>
</dbReference>
<dbReference type="CDD" id="cd00427">
    <property type="entry name" value="Ribosomal_L29_HIP"/>
    <property type="match status" value="1"/>
</dbReference>
<dbReference type="Gene3D" id="1.10.287.310">
    <property type="match status" value="1"/>
</dbReference>
<dbReference type="InterPro" id="IPR045059">
    <property type="entry name" value="Ribosomal_uL29_euk"/>
</dbReference>
<gene>
    <name evidence="5" type="ORF">Cvel_21868</name>
</gene>
<dbReference type="GO" id="GO:0000463">
    <property type="term" value="P:maturation of LSU-rRNA from tricistronic rRNA transcript (SSU-rRNA, 5.8S rRNA, LSU-rRNA)"/>
    <property type="evidence" value="ECO:0007669"/>
    <property type="project" value="InterPro"/>
</dbReference>
<name>A0A0G4GHF1_9ALVE</name>
<dbReference type="GO" id="GO:0006412">
    <property type="term" value="P:translation"/>
    <property type="evidence" value="ECO:0007669"/>
    <property type="project" value="InterPro"/>
</dbReference>
<keyword evidence="2" id="KW-0689">Ribosomal protein</keyword>
<evidence type="ECO:0000256" key="3">
    <source>
        <dbReference type="ARBA" id="ARBA00023274"/>
    </source>
</evidence>
<dbReference type="PANTHER" id="PTHR45722:SF2">
    <property type="entry name" value="LARGE RIBOSOMAL SUBUNIT PROTEIN UL29-RELATED"/>
    <property type="match status" value="1"/>
</dbReference>
<keyword evidence="3" id="KW-0687">Ribonucleoprotein</keyword>